<feature type="signal peptide" evidence="2">
    <location>
        <begin position="1"/>
        <end position="23"/>
    </location>
</feature>
<dbReference type="SUPFAM" id="SSF63829">
    <property type="entry name" value="Calcium-dependent phosphotriesterase"/>
    <property type="match status" value="1"/>
</dbReference>
<organism evidence="4 5">
    <name type="scientific">Aureibaculum algae</name>
    <dbReference type="NCBI Taxonomy" id="2584122"/>
    <lineage>
        <taxon>Bacteria</taxon>
        <taxon>Pseudomonadati</taxon>
        <taxon>Bacteroidota</taxon>
        <taxon>Flavobacteriia</taxon>
        <taxon>Flavobacteriales</taxon>
        <taxon>Flavobacteriaceae</taxon>
        <taxon>Aureibaculum</taxon>
    </lineage>
</organism>
<dbReference type="RefSeq" id="WP_138948691.1">
    <property type="nucleotide sequence ID" value="NZ_CP040749.1"/>
</dbReference>
<dbReference type="InterPro" id="IPR011042">
    <property type="entry name" value="6-blade_b-propeller_TolB-like"/>
</dbReference>
<dbReference type="Pfam" id="PF08450">
    <property type="entry name" value="SGL"/>
    <property type="match status" value="1"/>
</dbReference>
<dbReference type="PANTHER" id="PTHR47572">
    <property type="entry name" value="LIPOPROTEIN-RELATED"/>
    <property type="match status" value="1"/>
</dbReference>
<keyword evidence="1" id="KW-0378">Hydrolase</keyword>
<dbReference type="OrthoDB" id="241638at2"/>
<dbReference type="KEGG" id="fbe:FF125_04690"/>
<sequence>MKKIPIIKIVLLCMLLFSFSKSKNDNDIIAKNEKVKLAGTGFKFTEGPAVNSKGQVYFTDQPNDKIHIWDQKKGISLYLEGTRRSNGMYFNTNQQLVSCADENNQLVYFDENKKLHVIHENYEGKHLNAPNDLWIAPNGGIYFTDPYYHREWWNKNHSELQDTHGVYYLNSNGKISRVINDFKKPNGIIGTLDGKIIYVADIEDNKIWKYTIEPDGNLSNKTFFAPHGSDGMTIDNKGNVYLTSGKIWVYNSKGELIKEIETPEKPSNLCFGGKKRNLLFITARTSVYTLKMKVKGVD</sequence>
<name>A0A5B7TMM2_9FLAO</name>
<evidence type="ECO:0000259" key="3">
    <source>
        <dbReference type="Pfam" id="PF08450"/>
    </source>
</evidence>
<gene>
    <name evidence="4" type="ORF">FF125_04690</name>
</gene>
<dbReference type="PANTHER" id="PTHR47572:SF4">
    <property type="entry name" value="LACTONASE DRP35"/>
    <property type="match status" value="1"/>
</dbReference>
<evidence type="ECO:0000313" key="4">
    <source>
        <dbReference type="EMBL" id="QCX37765.1"/>
    </source>
</evidence>
<reference evidence="4 5" key="1">
    <citation type="submission" date="2019-05" db="EMBL/GenBank/DDBJ databases">
        <title>Algicella ahnfeltiae gen. nov., sp. nov., a novel marine bacterium of the family Flavobacteriaceae isolated from a red alga.</title>
        <authorList>
            <person name="Nedashkovskaya O.I."/>
            <person name="Kukhlevskiy A.D."/>
            <person name="Kim S.-G."/>
            <person name="Zhukova N.V."/>
            <person name="Mikhailov V.V."/>
        </authorList>
    </citation>
    <scope>NUCLEOTIDE SEQUENCE [LARGE SCALE GENOMIC DNA]</scope>
    <source>
        <strain evidence="4 5">10Alg115</strain>
    </source>
</reference>
<dbReference type="Gene3D" id="2.120.10.30">
    <property type="entry name" value="TolB, C-terminal domain"/>
    <property type="match status" value="1"/>
</dbReference>
<feature type="chain" id="PRO_5023011650" evidence="2">
    <location>
        <begin position="24"/>
        <end position="298"/>
    </location>
</feature>
<dbReference type="InterPro" id="IPR013658">
    <property type="entry name" value="SGL"/>
</dbReference>
<keyword evidence="2" id="KW-0732">Signal</keyword>
<evidence type="ECO:0000256" key="1">
    <source>
        <dbReference type="ARBA" id="ARBA00022801"/>
    </source>
</evidence>
<accession>A0A5B7TMM2</accession>
<dbReference type="GO" id="GO:0016787">
    <property type="term" value="F:hydrolase activity"/>
    <property type="evidence" value="ECO:0007669"/>
    <property type="project" value="UniProtKB-KW"/>
</dbReference>
<keyword evidence="5" id="KW-1185">Reference proteome</keyword>
<dbReference type="Proteomes" id="UP000306229">
    <property type="component" value="Chromosome"/>
</dbReference>
<evidence type="ECO:0000313" key="5">
    <source>
        <dbReference type="Proteomes" id="UP000306229"/>
    </source>
</evidence>
<dbReference type="EMBL" id="CP040749">
    <property type="protein sequence ID" value="QCX37765.1"/>
    <property type="molecule type" value="Genomic_DNA"/>
</dbReference>
<feature type="domain" description="SMP-30/Gluconolactonase/LRE-like region" evidence="3">
    <location>
        <begin position="44"/>
        <end position="283"/>
    </location>
</feature>
<proteinExistence type="predicted"/>
<evidence type="ECO:0000256" key="2">
    <source>
        <dbReference type="SAM" id="SignalP"/>
    </source>
</evidence>
<dbReference type="AlphaFoldDB" id="A0A5B7TMM2"/>
<dbReference type="InterPro" id="IPR051262">
    <property type="entry name" value="SMP-30/CGR1_Lactonase"/>
</dbReference>
<protein>
    <submittedName>
        <fullName evidence="4">SMP-30/gluconolactonase/LRE family protein</fullName>
    </submittedName>
</protein>